<organism evidence="2 3">
    <name type="scientific">Amycolatopsis silviterrae</name>
    <dbReference type="NCBI Taxonomy" id="1656914"/>
    <lineage>
        <taxon>Bacteria</taxon>
        <taxon>Bacillati</taxon>
        <taxon>Actinomycetota</taxon>
        <taxon>Actinomycetes</taxon>
        <taxon>Pseudonocardiales</taxon>
        <taxon>Pseudonocardiaceae</taxon>
        <taxon>Amycolatopsis</taxon>
    </lineage>
</organism>
<protein>
    <submittedName>
        <fullName evidence="2">VOC family protein</fullName>
    </submittedName>
</protein>
<dbReference type="PROSITE" id="PS51819">
    <property type="entry name" value="VOC"/>
    <property type="match status" value="1"/>
</dbReference>
<evidence type="ECO:0000313" key="3">
    <source>
        <dbReference type="Proteomes" id="UP001597483"/>
    </source>
</evidence>
<dbReference type="CDD" id="cd06587">
    <property type="entry name" value="VOC"/>
    <property type="match status" value="1"/>
</dbReference>
<proteinExistence type="predicted"/>
<keyword evidence="3" id="KW-1185">Reference proteome</keyword>
<feature type="domain" description="VOC" evidence="1">
    <location>
        <begin position="17"/>
        <end position="160"/>
    </location>
</feature>
<dbReference type="Pfam" id="PF00903">
    <property type="entry name" value="Glyoxalase"/>
    <property type="match status" value="1"/>
</dbReference>
<dbReference type="InterPro" id="IPR004360">
    <property type="entry name" value="Glyas_Fos-R_dOase_dom"/>
</dbReference>
<dbReference type="Proteomes" id="UP001597483">
    <property type="component" value="Unassembled WGS sequence"/>
</dbReference>
<evidence type="ECO:0000313" key="2">
    <source>
        <dbReference type="EMBL" id="MFD2467876.1"/>
    </source>
</evidence>
<comment type="caution">
    <text evidence="2">The sequence shown here is derived from an EMBL/GenBank/DDBJ whole genome shotgun (WGS) entry which is preliminary data.</text>
</comment>
<dbReference type="RefSeq" id="WP_378302997.1">
    <property type="nucleotide sequence ID" value="NZ_JBHUKS010000006.1"/>
</dbReference>
<dbReference type="InterPro" id="IPR029068">
    <property type="entry name" value="Glyas_Bleomycin-R_OHBP_Dase"/>
</dbReference>
<reference evidence="3" key="1">
    <citation type="journal article" date="2019" name="Int. J. Syst. Evol. Microbiol.">
        <title>The Global Catalogue of Microorganisms (GCM) 10K type strain sequencing project: providing services to taxonomists for standard genome sequencing and annotation.</title>
        <authorList>
            <consortium name="The Broad Institute Genomics Platform"/>
            <consortium name="The Broad Institute Genome Sequencing Center for Infectious Disease"/>
            <person name="Wu L."/>
            <person name="Ma J."/>
        </authorList>
    </citation>
    <scope>NUCLEOTIDE SEQUENCE [LARGE SCALE GENOMIC DNA]</scope>
    <source>
        <strain evidence="3">CGMCC 4.7641</strain>
    </source>
</reference>
<accession>A0ABW5H3U0</accession>
<sequence length="174" mass="19353">MATTTSDVVRPAPLAGAIDHVGIQTMDLENAVAWYQEFLGGTVSWEMNDGFSPLSRQRLPGLARVVEVAAGDIRLHLFTRTAGKHAPPASEANQFQHLCIRVGTAEQLRLWRLRWMELYESGRYTFVRDEPATEIDIDAQGMQSFYAYDVNGLEVEFTYQPDAAEGRDSADGSV</sequence>
<dbReference type="Gene3D" id="3.10.180.10">
    <property type="entry name" value="2,3-Dihydroxybiphenyl 1,2-Dioxygenase, domain 1"/>
    <property type="match status" value="1"/>
</dbReference>
<dbReference type="EMBL" id="JBHUKS010000006">
    <property type="protein sequence ID" value="MFD2467876.1"/>
    <property type="molecule type" value="Genomic_DNA"/>
</dbReference>
<dbReference type="InterPro" id="IPR037523">
    <property type="entry name" value="VOC_core"/>
</dbReference>
<dbReference type="SUPFAM" id="SSF54593">
    <property type="entry name" value="Glyoxalase/Bleomycin resistance protein/Dihydroxybiphenyl dioxygenase"/>
    <property type="match status" value="1"/>
</dbReference>
<evidence type="ECO:0000259" key="1">
    <source>
        <dbReference type="PROSITE" id="PS51819"/>
    </source>
</evidence>
<gene>
    <name evidence="2" type="ORF">ACFSVL_10750</name>
</gene>
<name>A0ABW5H3U0_9PSEU</name>